<dbReference type="FunCoup" id="A0A8I3NY74">
    <property type="interactions" value="12"/>
</dbReference>
<dbReference type="InterPro" id="IPR032675">
    <property type="entry name" value="LRR_dom_sf"/>
</dbReference>
<evidence type="ECO:0000259" key="23">
    <source>
        <dbReference type="PROSITE" id="PS50104"/>
    </source>
</evidence>
<evidence type="ECO:0000256" key="8">
    <source>
        <dbReference type="ARBA" id="ARBA00022692"/>
    </source>
</evidence>
<keyword evidence="11" id="KW-0611">Plant defense</keyword>
<keyword evidence="10" id="KW-0677">Repeat</keyword>
<dbReference type="CTD" id="7100"/>
<dbReference type="AlphaFoldDB" id="A0A8I3NY74"/>
<keyword evidence="25" id="KW-1185">Reference proteome</keyword>
<comment type="function">
    <text evidence="19">Pattern recognition receptor (PRR) located on the cell surface that participates in the activation of innate immunity and inflammatory response. Recognizes small molecular motifs named pathogen-associated molecular pattern (PAMPs) expressed by pathogens and microbe-associated molecular patterns (MAMPs) usually expressed by resident microbiota. Upon ligand binding such as bacterial flagellins, recruits intracellular adapter proteins MYD88 and TRIF leading to NF-kappa-B activation, cytokine secretion and induction of the inflammatory response. Plays thereby an important role in the relationship between the intestinal epithelium and enteric microbes and contributes to the gut microbiota composition throughout life.</text>
</comment>
<evidence type="ECO:0000256" key="17">
    <source>
        <dbReference type="ARBA" id="ARBA00023180"/>
    </source>
</evidence>
<evidence type="ECO:0000256" key="15">
    <source>
        <dbReference type="ARBA" id="ARBA00023157"/>
    </source>
</evidence>
<keyword evidence="12 21" id="KW-0391">Immunity</keyword>
<evidence type="ECO:0000256" key="22">
    <source>
        <dbReference type="SAM" id="MobiDB-lite"/>
    </source>
</evidence>
<dbReference type="SUPFAM" id="SSF52058">
    <property type="entry name" value="L domain-like"/>
    <property type="match status" value="2"/>
</dbReference>
<keyword evidence="5" id="KW-0597">Phosphoprotein</keyword>
<accession>A0A8I3NY74</accession>
<dbReference type="GO" id="GO:0045087">
    <property type="term" value="P:innate immune response"/>
    <property type="evidence" value="ECO:0007669"/>
    <property type="project" value="UniProtKB-KW"/>
</dbReference>
<proteinExistence type="inferred from homology"/>
<evidence type="ECO:0000256" key="14">
    <source>
        <dbReference type="ARBA" id="ARBA00023136"/>
    </source>
</evidence>
<evidence type="ECO:0000256" key="16">
    <source>
        <dbReference type="ARBA" id="ARBA00023170"/>
    </source>
</evidence>
<evidence type="ECO:0000256" key="6">
    <source>
        <dbReference type="ARBA" id="ARBA00022588"/>
    </source>
</evidence>
<keyword evidence="9" id="KW-0732">Signal</keyword>
<comment type="subcellular location">
    <subcellularLocation>
        <location evidence="1 21">Membrane</location>
        <topology evidence="1 21">Single-pass type I membrane protein</topology>
    </subcellularLocation>
    <subcellularLocation>
        <location evidence="2">Secreted</location>
    </subcellularLocation>
</comment>
<keyword evidence="6 21" id="KW-0399">Innate immunity</keyword>
<dbReference type="InterPro" id="IPR000483">
    <property type="entry name" value="Cys-rich_flank_reg_C"/>
</dbReference>
<dbReference type="PROSITE" id="PS00271">
    <property type="entry name" value="THIONIN"/>
    <property type="match status" value="1"/>
</dbReference>
<evidence type="ECO:0000256" key="20">
    <source>
        <dbReference type="ARBA" id="ARBA00062299"/>
    </source>
</evidence>
<dbReference type="Ensembl" id="ENSCAFT00845033817.1">
    <property type="protein sequence ID" value="ENSCAFP00845026464.1"/>
    <property type="gene ID" value="ENSCAFG00845019169.1"/>
</dbReference>
<dbReference type="GO" id="GO:0005886">
    <property type="term" value="C:plasma membrane"/>
    <property type="evidence" value="ECO:0007669"/>
    <property type="project" value="Ensembl"/>
</dbReference>
<gene>
    <name evidence="24" type="primary">TLR5</name>
</gene>
<protein>
    <recommendedName>
        <fullName evidence="21">Toll-like receptor</fullName>
    </recommendedName>
</protein>
<comment type="similarity">
    <text evidence="3 21">Belongs to the Toll-like receptor family.</text>
</comment>
<evidence type="ECO:0000256" key="19">
    <source>
        <dbReference type="ARBA" id="ARBA00057507"/>
    </source>
</evidence>
<keyword evidence="7" id="KW-0433">Leucine-rich repeat</keyword>
<evidence type="ECO:0000256" key="1">
    <source>
        <dbReference type="ARBA" id="ARBA00004479"/>
    </source>
</evidence>
<keyword evidence="17" id="KW-0325">Glycoprotein</keyword>
<dbReference type="GO" id="GO:0071260">
    <property type="term" value="P:cellular response to mechanical stimulus"/>
    <property type="evidence" value="ECO:0007669"/>
    <property type="project" value="Ensembl"/>
</dbReference>
<feature type="region of interest" description="Disordered" evidence="22">
    <location>
        <begin position="190"/>
        <end position="216"/>
    </location>
</feature>
<sequence>MGGERACRGSSTCQVPALEVRGEAAGAPVLHPPPPRWASFLCIPGAPGCHRVIGGLPGHSGRCRLPQDVRPSWPVCPAPAAPCAQSGRVALVQMTGALSRAALAPTGLGRGWEGDALTRQAGRFADGGPKDQRVRADPGRVWSAQGAEGRAPGTGRGRHQCPPPAIFPDALHASRLSDGKQTLLKVSVSQGPSTALSARPAGPTCGGRQVPVRGPPSRAPGWRWACTAVFPSRRIMGRQLGRALGLLLVAGAVAAASCCVADGRRALYRSCNLSQVPPVPSTTEILLLSFNYIRAVTRASFPLLERLQLLELGTQQTPFSVDREAFRNLPNLRTLDLGNSRVDFLHPDAFQGLPHLQELRLFACGLSDVVLTDGYFRNLGALSRLDLSKNQIGSLELHASFQELGSLRSVDFSLNRIPAACEQGLRPLQGKALSLLNLAANGLYSRAPVDWGRCGNPFRNVVLETLDVSNNGWTADVTGNVTRAIGGSQISSLVLAHHIMGQGFGFRNIRDPDRSTFAGLAGSSVLRLDLSHGFVFSLNARLFEVLGDLKLLDLAHNKINRIAGEAFHGLGSVQVLNLSHNLLGELYDSDFSGLAEVAYIDLQHNHIGIIQDQTFRFLGALRTLDLRDNALKTVSFVPSIDTIFLGNNKLETVSHMDLTASFLELSDNRLEDLGDLYSLLRVPALQVLILNRNRLSACRGGHGPTGSVGPERLFLGSNMLQLAWETGRCWDVFQGLPRLRVLHLNHNYLAALPPGLLRDLTALRGLYLSANRLSTLSRGDLPAALEVLDVSRNQLLSLDPGLLAPLRAVDLTHNKFICGCELRPLVRWLNRTNVTVFGSRADVRCAYPSSLAGTPLSSVSMEGCDDEEALRTLTFSLFIFSTVGVTLCLLAVLVAAKLRGLCFLCYKAARRLLPAGPAEDGAPDAYQYDAYLCFSGRDFEWVQRALLRHLDAQYSSRNRLNLCFEERDFVPGREHIANIQDAVWSSRKVVCLVSRHFLRDGWCLEAFAAARSRCASHLDGALVLVVVGSLSQYQLRRHPAIGGFVRQRRYLRWPEDLQDVGWFLDTLSRHILQEQRGARGDGGIPLRTVAAVA</sequence>
<dbReference type="GO" id="GO:0005149">
    <property type="term" value="F:interleukin-1 receptor binding"/>
    <property type="evidence" value="ECO:0007669"/>
    <property type="project" value="Ensembl"/>
</dbReference>
<dbReference type="GeneID" id="488605"/>
<evidence type="ECO:0000256" key="2">
    <source>
        <dbReference type="ARBA" id="ARBA00004613"/>
    </source>
</evidence>
<dbReference type="GO" id="GO:0005576">
    <property type="term" value="C:extracellular region"/>
    <property type="evidence" value="ECO:0007669"/>
    <property type="project" value="UniProtKB-SubCell"/>
</dbReference>
<dbReference type="GO" id="GO:0034146">
    <property type="term" value="P:toll-like receptor 5 signaling pathway"/>
    <property type="evidence" value="ECO:0007669"/>
    <property type="project" value="Ensembl"/>
</dbReference>
<evidence type="ECO:0000256" key="9">
    <source>
        <dbReference type="ARBA" id="ARBA00022729"/>
    </source>
</evidence>
<dbReference type="GO" id="GO:0038187">
    <property type="term" value="F:pattern recognition receptor activity"/>
    <property type="evidence" value="ECO:0007669"/>
    <property type="project" value="Ensembl"/>
</dbReference>
<reference evidence="24" key="2">
    <citation type="submission" date="2025-08" db="UniProtKB">
        <authorList>
            <consortium name="Ensembl"/>
        </authorList>
    </citation>
    <scope>IDENTIFICATION</scope>
    <source>
        <strain evidence="24">Boxer</strain>
    </source>
</reference>
<dbReference type="GeneTree" id="ENSGT00940000162464"/>
<dbReference type="GO" id="GO:0032757">
    <property type="term" value="P:positive regulation of interleukin-8 production"/>
    <property type="evidence" value="ECO:0007669"/>
    <property type="project" value="Ensembl"/>
</dbReference>
<evidence type="ECO:0000256" key="11">
    <source>
        <dbReference type="ARBA" id="ARBA00022821"/>
    </source>
</evidence>
<dbReference type="RefSeq" id="XP_038304061.1">
    <property type="nucleotide sequence ID" value="XM_038448133.1"/>
</dbReference>
<dbReference type="FunFam" id="3.40.50.10140:FF:000001">
    <property type="entry name" value="Toll-like receptor 2"/>
    <property type="match status" value="1"/>
</dbReference>
<evidence type="ECO:0000313" key="25">
    <source>
        <dbReference type="Proteomes" id="UP000805418"/>
    </source>
</evidence>
<comment type="subunit">
    <text evidence="20">Homodimer. Interacts with MYD88 (via TIR domain). Interacts with TICAM1 (via TIR domain). Interacts with UNC93B1; this interaction is essential for proper TLR5 localization to the plasma membrane.</text>
</comment>
<evidence type="ECO:0000313" key="24">
    <source>
        <dbReference type="Ensembl" id="ENSCAFP00845026464.1"/>
    </source>
</evidence>
<dbReference type="Gene3D" id="3.40.50.10140">
    <property type="entry name" value="Toll/interleukin-1 receptor homology (TIR) domain"/>
    <property type="match status" value="1"/>
</dbReference>
<dbReference type="InterPro" id="IPR001010">
    <property type="entry name" value="Thionin"/>
</dbReference>
<dbReference type="Proteomes" id="UP000805418">
    <property type="component" value="Chromosome 38"/>
</dbReference>
<dbReference type="InterPro" id="IPR035897">
    <property type="entry name" value="Toll_tir_struct_dom_sf"/>
</dbReference>
<evidence type="ECO:0000256" key="5">
    <source>
        <dbReference type="ARBA" id="ARBA00022553"/>
    </source>
</evidence>
<dbReference type="OrthoDB" id="6160824at2759"/>
<keyword evidence="4" id="KW-0964">Secreted</keyword>
<dbReference type="FunFam" id="3.80.10.10:FF:000592">
    <property type="entry name" value="Toll-like receptor 5"/>
    <property type="match status" value="1"/>
</dbReference>
<organism evidence="24 25">
    <name type="scientific">Canis lupus familiaris</name>
    <name type="common">Dog</name>
    <name type="synonym">Canis familiaris</name>
    <dbReference type="NCBI Taxonomy" id="9615"/>
    <lineage>
        <taxon>Eukaryota</taxon>
        <taxon>Metazoa</taxon>
        <taxon>Chordata</taxon>
        <taxon>Craniata</taxon>
        <taxon>Vertebrata</taxon>
        <taxon>Euteleostomi</taxon>
        <taxon>Mammalia</taxon>
        <taxon>Eutheria</taxon>
        <taxon>Laurasiatheria</taxon>
        <taxon>Carnivora</taxon>
        <taxon>Caniformia</taxon>
        <taxon>Canidae</taxon>
        <taxon>Canis</taxon>
    </lineage>
</organism>
<dbReference type="InterPro" id="IPR000157">
    <property type="entry name" value="TIR_dom"/>
</dbReference>
<reference evidence="24" key="3">
    <citation type="submission" date="2025-09" db="UniProtKB">
        <authorList>
            <consortium name="Ensembl"/>
        </authorList>
    </citation>
    <scope>IDENTIFICATION</scope>
    <source>
        <strain evidence="24">Boxer</strain>
    </source>
</reference>
<feature type="domain" description="TIR" evidence="23">
    <location>
        <begin position="926"/>
        <end position="1071"/>
    </location>
</feature>
<evidence type="ECO:0000256" key="18">
    <source>
        <dbReference type="ARBA" id="ARBA00023198"/>
    </source>
</evidence>
<evidence type="ECO:0000256" key="4">
    <source>
        <dbReference type="ARBA" id="ARBA00022525"/>
    </source>
</evidence>
<feature type="region of interest" description="Disordered" evidence="22">
    <location>
        <begin position="143"/>
        <end position="167"/>
    </location>
</feature>
<dbReference type="InterPro" id="IPR001611">
    <property type="entry name" value="Leu-rich_rpt"/>
</dbReference>
<dbReference type="GO" id="GO:0006954">
    <property type="term" value="P:inflammatory response"/>
    <property type="evidence" value="ECO:0007669"/>
    <property type="project" value="UniProtKB-KW"/>
</dbReference>
<evidence type="ECO:0000256" key="3">
    <source>
        <dbReference type="ARBA" id="ARBA00009634"/>
    </source>
</evidence>
<keyword evidence="18 21" id="KW-0395">Inflammatory response</keyword>
<feature type="transmembrane region" description="Helical" evidence="21">
    <location>
        <begin position="873"/>
        <end position="896"/>
    </location>
</feature>
<dbReference type="PROSITE" id="PS50104">
    <property type="entry name" value="TIR"/>
    <property type="match status" value="1"/>
</dbReference>
<name>A0A8I3NY74_CANLF</name>
<dbReference type="PANTHER" id="PTHR24365">
    <property type="entry name" value="TOLL-LIKE RECEPTOR"/>
    <property type="match status" value="1"/>
</dbReference>
<dbReference type="Pfam" id="PF01463">
    <property type="entry name" value="LRRCT"/>
    <property type="match status" value="1"/>
</dbReference>
<keyword evidence="8 21" id="KW-0812">Transmembrane</keyword>
<reference evidence="24" key="1">
    <citation type="submission" date="2020-03" db="EMBL/GenBank/DDBJ databases">
        <title>Long-read based genome assembly of a Labrador retriever dog.</title>
        <authorList>
            <person name="Eory L."/>
            <person name="Zhang W."/>
            <person name="Schoenebeck J."/>
        </authorList>
    </citation>
    <scope>NUCLEOTIDE SEQUENCE [LARGE SCALE GENOMIC DNA]</scope>
    <source>
        <strain evidence="24">Labrador retriever</strain>
    </source>
</reference>
<keyword evidence="15" id="KW-1015">Disulfide bond</keyword>
<evidence type="ECO:0000256" key="12">
    <source>
        <dbReference type="ARBA" id="ARBA00022859"/>
    </source>
</evidence>
<dbReference type="FunFam" id="3.80.10.10:FF:000306">
    <property type="entry name" value="Toll-like receptor 5"/>
    <property type="match status" value="1"/>
</dbReference>
<dbReference type="SMART" id="SM00082">
    <property type="entry name" value="LRRCT"/>
    <property type="match status" value="1"/>
</dbReference>
<keyword evidence="14 21" id="KW-0472">Membrane</keyword>
<dbReference type="Pfam" id="PF13855">
    <property type="entry name" value="LRR_8"/>
    <property type="match status" value="4"/>
</dbReference>
<evidence type="ECO:0000256" key="13">
    <source>
        <dbReference type="ARBA" id="ARBA00022989"/>
    </source>
</evidence>
<dbReference type="SMART" id="SM00255">
    <property type="entry name" value="TIR"/>
    <property type="match status" value="1"/>
</dbReference>
<dbReference type="SUPFAM" id="SSF52200">
    <property type="entry name" value="Toll/Interleukin receptor TIR domain"/>
    <property type="match status" value="1"/>
</dbReference>
<dbReference type="SMART" id="SM00369">
    <property type="entry name" value="LRR_TYP"/>
    <property type="match status" value="11"/>
</dbReference>
<dbReference type="PROSITE" id="PS51450">
    <property type="entry name" value="LRR"/>
    <property type="match status" value="1"/>
</dbReference>
<evidence type="ECO:0000256" key="10">
    <source>
        <dbReference type="ARBA" id="ARBA00022737"/>
    </source>
</evidence>
<dbReference type="PANTHER" id="PTHR24365:SF525">
    <property type="entry name" value="TOLL-LIKE RECEPTOR 5"/>
    <property type="match status" value="1"/>
</dbReference>
<keyword evidence="16 21" id="KW-0675">Receptor</keyword>
<dbReference type="FunFam" id="3.80.10.10:FF:000365">
    <property type="entry name" value="Toll-like receptor 5"/>
    <property type="match status" value="1"/>
</dbReference>
<evidence type="ECO:0000256" key="7">
    <source>
        <dbReference type="ARBA" id="ARBA00022614"/>
    </source>
</evidence>
<dbReference type="Pfam" id="PF01582">
    <property type="entry name" value="TIR"/>
    <property type="match status" value="1"/>
</dbReference>
<keyword evidence="13 21" id="KW-1133">Transmembrane helix</keyword>
<dbReference type="InterPro" id="IPR003591">
    <property type="entry name" value="Leu-rich_rpt_typical-subtyp"/>
</dbReference>
<evidence type="ECO:0000256" key="21">
    <source>
        <dbReference type="RuleBase" id="RU363040"/>
    </source>
</evidence>
<dbReference type="Gene3D" id="3.80.10.10">
    <property type="entry name" value="Ribonuclease Inhibitor"/>
    <property type="match status" value="3"/>
</dbReference>